<dbReference type="Gene3D" id="3.90.79.10">
    <property type="entry name" value="Nucleoside Triphosphate Pyrophosphohydrolase"/>
    <property type="match status" value="1"/>
</dbReference>
<dbReference type="Pfam" id="PF00293">
    <property type="entry name" value="NUDIX"/>
    <property type="match status" value="1"/>
</dbReference>
<dbReference type="InterPro" id="IPR015797">
    <property type="entry name" value="NUDIX_hydrolase-like_dom_sf"/>
</dbReference>
<evidence type="ECO:0000259" key="1">
    <source>
        <dbReference type="PROSITE" id="PS51462"/>
    </source>
</evidence>
<gene>
    <name evidence="2" type="ORF">A2633_01180</name>
</gene>
<protein>
    <recommendedName>
        <fullName evidence="1">Nudix hydrolase domain-containing protein</fullName>
    </recommendedName>
</protein>
<dbReference type="Proteomes" id="UP000177152">
    <property type="component" value="Unassembled WGS sequence"/>
</dbReference>
<dbReference type="SUPFAM" id="SSF55811">
    <property type="entry name" value="Nudix"/>
    <property type="match status" value="1"/>
</dbReference>
<proteinExistence type="predicted"/>
<dbReference type="EMBL" id="MHQC01000032">
    <property type="protein sequence ID" value="OGZ94613.1"/>
    <property type="molecule type" value="Genomic_DNA"/>
</dbReference>
<organism evidence="2 3">
    <name type="scientific">Candidatus Sungbacteria bacterium RIFCSPHIGHO2_01_FULL_47_32</name>
    <dbReference type="NCBI Taxonomy" id="1802264"/>
    <lineage>
        <taxon>Bacteria</taxon>
        <taxon>Candidatus Sungiibacteriota</taxon>
    </lineage>
</organism>
<accession>A0A1G2K607</accession>
<sequence>MKIQKIKKEKEFFPKEYRAYGRGIKRIEYANEEGSFLIHTQRPSVMIVPLTNARDIILLRKFERGPRRWAWGIPGGGVDAKDRGSFRLAAERELCEEAHVHVKRMKYIGAYFDDVYSTGFSHAFVAEGCRENKMLCKKHHGGGRAEDGDVFEKKFFPLKAFRPLLKKGNIKGVPISDLDVIYRGLDSGGYL</sequence>
<name>A0A1G2K607_9BACT</name>
<feature type="domain" description="Nudix hydrolase" evidence="1">
    <location>
        <begin position="40"/>
        <end position="178"/>
    </location>
</feature>
<dbReference type="InterPro" id="IPR000086">
    <property type="entry name" value="NUDIX_hydrolase_dom"/>
</dbReference>
<dbReference type="AlphaFoldDB" id="A0A1G2K607"/>
<reference evidence="2 3" key="1">
    <citation type="journal article" date="2016" name="Nat. Commun.">
        <title>Thousands of microbial genomes shed light on interconnected biogeochemical processes in an aquifer system.</title>
        <authorList>
            <person name="Anantharaman K."/>
            <person name="Brown C.T."/>
            <person name="Hug L.A."/>
            <person name="Sharon I."/>
            <person name="Castelle C.J."/>
            <person name="Probst A.J."/>
            <person name="Thomas B.C."/>
            <person name="Singh A."/>
            <person name="Wilkins M.J."/>
            <person name="Karaoz U."/>
            <person name="Brodie E.L."/>
            <person name="Williams K.H."/>
            <person name="Hubbard S.S."/>
            <person name="Banfield J.F."/>
        </authorList>
    </citation>
    <scope>NUCLEOTIDE SEQUENCE [LARGE SCALE GENOMIC DNA]</scope>
</reference>
<dbReference type="PROSITE" id="PS51462">
    <property type="entry name" value="NUDIX"/>
    <property type="match status" value="1"/>
</dbReference>
<evidence type="ECO:0000313" key="3">
    <source>
        <dbReference type="Proteomes" id="UP000177152"/>
    </source>
</evidence>
<comment type="caution">
    <text evidence="2">The sequence shown here is derived from an EMBL/GenBank/DDBJ whole genome shotgun (WGS) entry which is preliminary data.</text>
</comment>
<evidence type="ECO:0000313" key="2">
    <source>
        <dbReference type="EMBL" id="OGZ94613.1"/>
    </source>
</evidence>
<dbReference type="CDD" id="cd03424">
    <property type="entry name" value="NUDIX_ADPRase_Nudt5_UGPPase_Nudt14"/>
    <property type="match status" value="1"/>
</dbReference>